<sequence>MGDGKPERGSPSLSVVYSIDLSTEKFYNDMKKEYPSLAKYTSLCDTNIVHDNINYIKNICKRILRHLENNTVWSDKDS</sequence>
<accession>A0A1A9AK84</accession>
<gene>
    <name evidence="1" type="ORF">POVWA2_076900</name>
</gene>
<dbReference type="AlphaFoldDB" id="A0A1A9AK84"/>
<evidence type="ECO:0008006" key="3">
    <source>
        <dbReference type="Google" id="ProtNLM"/>
    </source>
</evidence>
<dbReference type="Proteomes" id="UP000078550">
    <property type="component" value="Unassembled WGS sequence"/>
</dbReference>
<evidence type="ECO:0000313" key="2">
    <source>
        <dbReference type="Proteomes" id="UP000078550"/>
    </source>
</evidence>
<organism evidence="1 2">
    <name type="scientific">Plasmodium ovale wallikeri</name>
    <dbReference type="NCBI Taxonomy" id="864142"/>
    <lineage>
        <taxon>Eukaryota</taxon>
        <taxon>Sar</taxon>
        <taxon>Alveolata</taxon>
        <taxon>Apicomplexa</taxon>
        <taxon>Aconoidasida</taxon>
        <taxon>Haemosporida</taxon>
        <taxon>Plasmodiidae</taxon>
        <taxon>Plasmodium</taxon>
        <taxon>Plasmodium (Plasmodium)</taxon>
    </lineage>
</organism>
<proteinExistence type="predicted"/>
<name>A0A1A9AK84_PLAOA</name>
<dbReference type="EMBL" id="FLRE01001694">
    <property type="protein sequence ID" value="SBT57028.1"/>
    <property type="molecule type" value="Genomic_DNA"/>
</dbReference>
<protein>
    <recommendedName>
        <fullName evidence="3">PIR Superfamily Protein</fullName>
    </recommendedName>
</protein>
<evidence type="ECO:0000313" key="1">
    <source>
        <dbReference type="EMBL" id="SBT57028.1"/>
    </source>
</evidence>
<reference evidence="2" key="1">
    <citation type="submission" date="2016-05" db="EMBL/GenBank/DDBJ databases">
        <authorList>
            <person name="Naeem Raeece"/>
        </authorList>
    </citation>
    <scope>NUCLEOTIDE SEQUENCE [LARGE SCALE GENOMIC DNA]</scope>
</reference>